<sequence>MKSTKELVLEWADKKGLLKEENHLKQTLKLTEEVGELSKAILEKNPYDTIDAIGDCVVVLTILANQLGFDIDECFKLAYEEIKDRTGVLKDGTFIRHK</sequence>
<gene>
    <name evidence="2" type="ORF">UFOVP627_50</name>
</gene>
<protein>
    <submittedName>
        <fullName evidence="2">NTP-PPase_u3 domain containing protein</fullName>
    </submittedName>
</protein>
<dbReference type="EMBL" id="LR796606">
    <property type="protein sequence ID" value="CAB4153872.1"/>
    <property type="molecule type" value="Genomic_DNA"/>
</dbReference>
<evidence type="ECO:0000313" key="2">
    <source>
        <dbReference type="EMBL" id="CAB4153872.1"/>
    </source>
</evidence>
<dbReference type="SUPFAM" id="SSF101386">
    <property type="entry name" value="all-alpha NTP pyrophosphatases"/>
    <property type="match status" value="1"/>
</dbReference>
<dbReference type="CDD" id="cd11540">
    <property type="entry name" value="NTP-PPase_u3"/>
    <property type="match status" value="1"/>
</dbReference>
<evidence type="ECO:0000259" key="1">
    <source>
        <dbReference type="Pfam" id="PF03819"/>
    </source>
</evidence>
<reference evidence="2" key="1">
    <citation type="submission" date="2020-04" db="EMBL/GenBank/DDBJ databases">
        <authorList>
            <person name="Chiriac C."/>
            <person name="Salcher M."/>
            <person name="Ghai R."/>
            <person name="Kavagutti S V."/>
        </authorList>
    </citation>
    <scope>NUCLEOTIDE SEQUENCE</scope>
</reference>
<feature type="domain" description="NTP pyrophosphohydrolase MazG-like" evidence="1">
    <location>
        <begin position="23"/>
        <end position="85"/>
    </location>
</feature>
<proteinExistence type="predicted"/>
<dbReference type="Pfam" id="PF03819">
    <property type="entry name" value="MazG"/>
    <property type="match status" value="1"/>
</dbReference>
<name>A0A6J5N4Z6_9CAUD</name>
<dbReference type="Gene3D" id="1.10.287.1080">
    <property type="entry name" value="MazG-like"/>
    <property type="match status" value="1"/>
</dbReference>
<accession>A0A6J5N4Z6</accession>
<organism evidence="2">
    <name type="scientific">uncultured Caudovirales phage</name>
    <dbReference type="NCBI Taxonomy" id="2100421"/>
    <lineage>
        <taxon>Viruses</taxon>
        <taxon>Duplodnaviria</taxon>
        <taxon>Heunggongvirae</taxon>
        <taxon>Uroviricota</taxon>
        <taxon>Caudoviricetes</taxon>
        <taxon>Peduoviridae</taxon>
        <taxon>Maltschvirus</taxon>
        <taxon>Maltschvirus maltsch</taxon>
    </lineage>
</organism>
<dbReference type="InterPro" id="IPR004518">
    <property type="entry name" value="MazG-like_dom"/>
</dbReference>